<name>A0ACC2V744_9TREE</name>
<evidence type="ECO:0000313" key="2">
    <source>
        <dbReference type="Proteomes" id="UP001241377"/>
    </source>
</evidence>
<dbReference type="Proteomes" id="UP001241377">
    <property type="component" value="Unassembled WGS sequence"/>
</dbReference>
<keyword evidence="2" id="KW-1185">Reference proteome</keyword>
<reference evidence="1" key="1">
    <citation type="submission" date="2023-04" db="EMBL/GenBank/DDBJ databases">
        <title>Draft Genome sequencing of Naganishia species isolated from polar environments using Oxford Nanopore Technology.</title>
        <authorList>
            <person name="Leo P."/>
            <person name="Venkateswaran K."/>
        </authorList>
    </citation>
    <scope>NUCLEOTIDE SEQUENCE</scope>
    <source>
        <strain evidence="1">MNA-CCFEE 5261</strain>
    </source>
</reference>
<comment type="caution">
    <text evidence="1">The sequence shown here is derived from an EMBL/GenBank/DDBJ whole genome shotgun (WGS) entry which is preliminary data.</text>
</comment>
<accession>A0ACC2V744</accession>
<dbReference type="EMBL" id="JASBWR010000106">
    <property type="protein sequence ID" value="KAJ9094896.1"/>
    <property type="molecule type" value="Genomic_DNA"/>
</dbReference>
<organism evidence="1 2">
    <name type="scientific">Naganishia cerealis</name>
    <dbReference type="NCBI Taxonomy" id="610337"/>
    <lineage>
        <taxon>Eukaryota</taxon>
        <taxon>Fungi</taxon>
        <taxon>Dikarya</taxon>
        <taxon>Basidiomycota</taxon>
        <taxon>Agaricomycotina</taxon>
        <taxon>Tremellomycetes</taxon>
        <taxon>Filobasidiales</taxon>
        <taxon>Filobasidiaceae</taxon>
        <taxon>Naganishia</taxon>
    </lineage>
</organism>
<protein>
    <submittedName>
        <fullName evidence="1">Uncharacterized protein</fullName>
    </submittedName>
</protein>
<sequence>MDDQQLAESASQCEYDSEEEKEIPPEEHCWTVISSFFDEMGLVRQQLSSFNEFIETTLNDIMEEHGNLTLDQITQNTGAAYDQSRRFHISFEQVFLGGPSTIETDGTGNSTVPQEARLRNGTYDSPLYMKVSQKVRRLVKDAEVHEEKQWFEDEHYPDVEIEKAYVGRIPLMVRSNFCYTNDVSLETLYELNECPYDMGGYFIINGSEKVLIAQERMASNLVYVFAKVQPNTASHIAEITSVLERGGLSKMSKMVVKLLNGNADKGTNNVMRATLPYIRQDIPIMVIFRGLGIEADQEIMKHIVYDVTDEAMTDLVQPSIEEGFAVQKQMIALDQIGRRGNVGMNAQDKRIKYAADILTREMLPHISTTAAGHKYKAYFFGYMVHRLILAKLERRDLDDRDHFGKKRLDLAGPLLSNLFRLLFRKFTRDIYRYLQKCADQNKAFEVGSAINKNTIERGMRYSLATGNWGEQAKAMEAKAGVSQVLNRYTYVSTLSHLRRTNTPIGREGKIAKPRRLHNTHWGMVCPAQTPEGQACGLVKNLALMSYISVGTPSMPIVNFLHQWQIMDLEEYFDNPDATRVFVNGQWIGVHTNPSRLLADLIKYRRGGHIRNEVSIVRDIRERELRIYSDSGRIMRPLFVVDRNTQMILMKPKEFQALQKTLELKKNQETALESVMLDAPFGWPQLLALGKVEYLDAEEEETSMIAMTVDDLENSRKTIDVKSEGYQGERMPGQLPSEFDPAHRVKSTSFSHNFTHCEIHPSMILGVCASIIPFPDHNQVSGFYQLHPVDN</sequence>
<evidence type="ECO:0000313" key="1">
    <source>
        <dbReference type="EMBL" id="KAJ9094896.1"/>
    </source>
</evidence>
<proteinExistence type="predicted"/>
<gene>
    <name evidence="1" type="ORF">QFC19_007752</name>
</gene>